<organism evidence="1 2">
    <name type="scientific">Isoptericola chiayiensis</name>
    <dbReference type="NCBI Taxonomy" id="579446"/>
    <lineage>
        <taxon>Bacteria</taxon>
        <taxon>Bacillati</taxon>
        <taxon>Actinomycetota</taxon>
        <taxon>Actinomycetes</taxon>
        <taxon>Micrococcales</taxon>
        <taxon>Promicromonosporaceae</taxon>
        <taxon>Isoptericola</taxon>
    </lineage>
</organism>
<dbReference type="Pfam" id="PF13830">
    <property type="entry name" value="DUF4192"/>
    <property type="match status" value="1"/>
</dbReference>
<dbReference type="Proteomes" id="UP001500956">
    <property type="component" value="Unassembled WGS sequence"/>
</dbReference>
<protein>
    <recommendedName>
        <fullName evidence="3">DUF4192 domain-containing protein</fullName>
    </recommendedName>
</protein>
<dbReference type="EMBL" id="BAABID010000008">
    <property type="protein sequence ID" value="GAA4728508.1"/>
    <property type="molecule type" value="Genomic_DNA"/>
</dbReference>
<accession>A0ABP8YF88</accession>
<comment type="caution">
    <text evidence="1">The sequence shown here is derived from an EMBL/GenBank/DDBJ whole genome shotgun (WGS) entry which is preliminary data.</text>
</comment>
<dbReference type="RefSeq" id="WP_172150010.1">
    <property type="nucleotide sequence ID" value="NZ_BAABID010000008.1"/>
</dbReference>
<reference evidence="2" key="1">
    <citation type="journal article" date="2019" name="Int. J. Syst. Evol. Microbiol.">
        <title>The Global Catalogue of Microorganisms (GCM) 10K type strain sequencing project: providing services to taxonomists for standard genome sequencing and annotation.</title>
        <authorList>
            <consortium name="The Broad Institute Genomics Platform"/>
            <consortium name="The Broad Institute Genome Sequencing Center for Infectious Disease"/>
            <person name="Wu L."/>
            <person name="Ma J."/>
        </authorList>
    </citation>
    <scope>NUCLEOTIDE SEQUENCE [LARGE SCALE GENOMIC DNA]</scope>
    <source>
        <strain evidence="2">JCM 18063</strain>
    </source>
</reference>
<evidence type="ECO:0000313" key="1">
    <source>
        <dbReference type="EMBL" id="GAA4728508.1"/>
    </source>
</evidence>
<gene>
    <name evidence="1" type="ORF">GCM10023216_19820</name>
</gene>
<sequence length="382" mass="40133">MTTALDPAPRPLVLRSPHDLLAAIPYRLGFRPAECVVVACTTADGHLGLVARVALDDLARPDVADGLEPLVRAVVDQRPRALTAVLYTARDEASARALLGTAIAAVDVGVDVDRWIVTDGGYRGLDCDDPACCPEQGHPPAALETSEIAVAHVLAGRQVAPSREVAYRIVPAPADRRALAGRAARRSHDSAADCPDEGARRAWRTAALDAWREATRCVPGPAERDRDGDAAEDQLLGAALLGRVAAGLADRRVRDAVLLTLVPGGDGGAQDTVTAADPAAVDRATAEILARVVDPADAVRPDPGEAERAQAVLELVVSHTPRRWHAPAATLLAFLAWWRGDGARASYRVDEALAADPDHRLAHLVASVVAAGLPPGWVRAEG</sequence>
<keyword evidence="2" id="KW-1185">Reference proteome</keyword>
<evidence type="ECO:0008006" key="3">
    <source>
        <dbReference type="Google" id="ProtNLM"/>
    </source>
</evidence>
<evidence type="ECO:0000313" key="2">
    <source>
        <dbReference type="Proteomes" id="UP001500956"/>
    </source>
</evidence>
<dbReference type="InterPro" id="IPR025447">
    <property type="entry name" value="DUF4192"/>
</dbReference>
<name>A0ABP8YF88_9MICO</name>
<proteinExistence type="predicted"/>